<dbReference type="PRINTS" id="PR00337">
    <property type="entry name" value="LEUILEVALBP"/>
</dbReference>
<dbReference type="SUPFAM" id="SSF53822">
    <property type="entry name" value="Periplasmic binding protein-like I"/>
    <property type="match status" value="1"/>
</dbReference>
<comment type="caution">
    <text evidence="7">The sequence shown here is derived from an EMBL/GenBank/DDBJ whole genome shotgun (WGS) entry which is preliminary data.</text>
</comment>
<dbReference type="InterPro" id="IPR028082">
    <property type="entry name" value="Peripla_BP_I"/>
</dbReference>
<comment type="similarity">
    <text evidence="1">Belongs to the leucine-binding protein family.</text>
</comment>
<evidence type="ECO:0000259" key="6">
    <source>
        <dbReference type="Pfam" id="PF13458"/>
    </source>
</evidence>
<dbReference type="InterPro" id="IPR028081">
    <property type="entry name" value="Leu-bd"/>
</dbReference>
<gene>
    <name evidence="7" type="ORF">P2G67_00410</name>
</gene>
<dbReference type="Proteomes" id="UP001215503">
    <property type="component" value="Unassembled WGS sequence"/>
</dbReference>
<accession>A0ABT5YHL3</accession>
<feature type="chain" id="PRO_5045526041" evidence="5">
    <location>
        <begin position="34"/>
        <end position="410"/>
    </location>
</feature>
<organism evidence="7 8">
    <name type="scientific">Aquibaculum arenosum</name>
    <dbReference type="NCBI Taxonomy" id="3032591"/>
    <lineage>
        <taxon>Bacteria</taxon>
        <taxon>Pseudomonadati</taxon>
        <taxon>Pseudomonadota</taxon>
        <taxon>Alphaproteobacteria</taxon>
        <taxon>Rhodospirillales</taxon>
        <taxon>Rhodovibrionaceae</taxon>
        <taxon>Aquibaculum</taxon>
    </lineage>
</organism>
<dbReference type="InterPro" id="IPR000709">
    <property type="entry name" value="Leu_Ile_Val-bd"/>
</dbReference>
<evidence type="ECO:0000313" key="8">
    <source>
        <dbReference type="Proteomes" id="UP001215503"/>
    </source>
</evidence>
<evidence type="ECO:0000313" key="7">
    <source>
        <dbReference type="EMBL" id="MDF2094431.1"/>
    </source>
</evidence>
<protein>
    <submittedName>
        <fullName evidence="7">ABC transporter substrate-binding protein</fullName>
    </submittedName>
</protein>
<dbReference type="EMBL" id="JARHUD010000001">
    <property type="protein sequence ID" value="MDF2094431.1"/>
    <property type="molecule type" value="Genomic_DNA"/>
</dbReference>
<dbReference type="InterPro" id="IPR051010">
    <property type="entry name" value="BCAA_transport"/>
</dbReference>
<proteinExistence type="inferred from homology"/>
<evidence type="ECO:0000256" key="4">
    <source>
        <dbReference type="ARBA" id="ARBA00022970"/>
    </source>
</evidence>
<evidence type="ECO:0000256" key="5">
    <source>
        <dbReference type="SAM" id="SignalP"/>
    </source>
</evidence>
<reference evidence="7 8" key="1">
    <citation type="submission" date="2023-03" db="EMBL/GenBank/DDBJ databases">
        <title>Fodinicurvata sp. CAU 1616 isolated from sea sendiment.</title>
        <authorList>
            <person name="Kim W."/>
        </authorList>
    </citation>
    <scope>NUCLEOTIDE SEQUENCE [LARGE SCALE GENOMIC DNA]</scope>
    <source>
        <strain evidence="7 8">CAU 1616</strain>
    </source>
</reference>
<feature type="signal peptide" evidence="5">
    <location>
        <begin position="1"/>
        <end position="33"/>
    </location>
</feature>
<evidence type="ECO:0000256" key="2">
    <source>
        <dbReference type="ARBA" id="ARBA00022448"/>
    </source>
</evidence>
<evidence type="ECO:0000256" key="1">
    <source>
        <dbReference type="ARBA" id="ARBA00010062"/>
    </source>
</evidence>
<keyword evidence="4" id="KW-0029">Amino-acid transport</keyword>
<evidence type="ECO:0000256" key="3">
    <source>
        <dbReference type="ARBA" id="ARBA00022729"/>
    </source>
</evidence>
<keyword evidence="8" id="KW-1185">Reference proteome</keyword>
<keyword evidence="2" id="KW-0813">Transport</keyword>
<sequence length="410" mass="44370">MMHGRWFKGFLGAATLALGVGAGLLTGSAGTVAAQDPIRIGEFNSYTGFAAFTLPYRDGWTLALEEINDAGGVLGRPLEVISRDDGASPADAVTVANELVAREGVDILFGTFLSNVGVAVSDFAKQRKVLFLAAEPLTDTLAWSLGNRYTFRLRPGTYVQAAMLAEEAAKIEDAVRWVTIAPNYEYGQAAVAAFKELLKERRPDVEFVAEQWPGLGQIDAGAAVQALEAADPDAIFNVTFSGDLARFVREGEVRGLFEDRTVASVLSGEPEWIDPLGAEAPEGWIVTGYPWYAIDTPEHDRFLEAYQERFDDYPRLGSVVGYAALHSIADAMEAAGTTEVEAVIDALRGLTIESPVGPITYRAIDQQSDMGAYVGQLTVQDGKPRMVDWRFGAGSDYLPDDETVRQLRGE</sequence>
<name>A0ABT5YHL3_9PROT</name>
<dbReference type="Gene3D" id="3.40.50.2300">
    <property type="match status" value="2"/>
</dbReference>
<dbReference type="CDD" id="cd06330">
    <property type="entry name" value="PBP1_As_SBP-like"/>
    <property type="match status" value="1"/>
</dbReference>
<dbReference type="Pfam" id="PF13458">
    <property type="entry name" value="Peripla_BP_6"/>
    <property type="match status" value="1"/>
</dbReference>
<dbReference type="PANTHER" id="PTHR30483">
    <property type="entry name" value="LEUCINE-SPECIFIC-BINDING PROTEIN"/>
    <property type="match status" value="1"/>
</dbReference>
<feature type="domain" description="Leucine-binding protein" evidence="6">
    <location>
        <begin position="37"/>
        <end position="382"/>
    </location>
</feature>
<dbReference type="PANTHER" id="PTHR30483:SF37">
    <property type="entry name" value="ABC TRANSPORTER SUBSTRATE-BINDING PROTEIN"/>
    <property type="match status" value="1"/>
</dbReference>
<keyword evidence="3 5" id="KW-0732">Signal</keyword>